<evidence type="ECO:0008006" key="3">
    <source>
        <dbReference type="Google" id="ProtNLM"/>
    </source>
</evidence>
<evidence type="ECO:0000313" key="2">
    <source>
        <dbReference type="Proteomes" id="UP000266177"/>
    </source>
</evidence>
<proteinExistence type="predicted"/>
<gene>
    <name evidence="1" type="ORF">DQX05_11255</name>
</gene>
<reference evidence="1 2" key="1">
    <citation type="submission" date="2018-09" db="EMBL/GenBank/DDBJ databases">
        <title>Paenibacillus SK2017-BO5.</title>
        <authorList>
            <person name="Piskunova J.V."/>
            <person name="Dubiley S.A."/>
            <person name="Severinov K.V."/>
        </authorList>
    </citation>
    <scope>NUCLEOTIDE SEQUENCE [LARGE SCALE GENOMIC DNA]</scope>
    <source>
        <strain evidence="1 2">BO5</strain>
    </source>
</reference>
<comment type="caution">
    <text evidence="1">The sequence shown here is derived from an EMBL/GenBank/DDBJ whole genome shotgun (WGS) entry which is preliminary data.</text>
</comment>
<protein>
    <recommendedName>
        <fullName evidence="3">Polymer-forming cytoskeletal protein</fullName>
    </recommendedName>
</protein>
<dbReference type="AlphaFoldDB" id="A0A3A3GK19"/>
<dbReference type="RefSeq" id="WP_119793580.1">
    <property type="nucleotide sequence ID" value="NZ_QYZD01000008.1"/>
</dbReference>
<organism evidence="1 2">
    <name type="scientific">Paenibacillus thiaminolyticus</name>
    <name type="common">Bacillus thiaminolyticus</name>
    <dbReference type="NCBI Taxonomy" id="49283"/>
    <lineage>
        <taxon>Bacteria</taxon>
        <taxon>Bacillati</taxon>
        <taxon>Bacillota</taxon>
        <taxon>Bacilli</taxon>
        <taxon>Bacillales</taxon>
        <taxon>Paenibacillaceae</taxon>
        <taxon>Paenibacillus</taxon>
    </lineage>
</organism>
<evidence type="ECO:0000313" key="1">
    <source>
        <dbReference type="EMBL" id="RJG24010.1"/>
    </source>
</evidence>
<name>A0A3A3GK19_PANTH</name>
<dbReference type="EMBL" id="QYZD01000008">
    <property type="protein sequence ID" value="RJG24010.1"/>
    <property type="molecule type" value="Genomic_DNA"/>
</dbReference>
<sequence length="224" mass="24244">MSQAQGDIIISGLGSSSGGTYQRVRIDGVGNIDGDLFCSSFVSNGKGKVTGNLEADTTEVRGMLTLKGNLQSDHSRIDGTARLDGHWYGDAIELNGTVTVAYDCQAERFISRGAFHIGGLLNAGTIDVKMAGGCRAREIGCERIQVRQGAALSIFNKLFSSFINRPQLEADTIEGDIVDLEYTRARVVRGNHVSIGPGCQIDQVEYRQSIQLHEEAQVNSHRKL</sequence>
<dbReference type="Proteomes" id="UP000266177">
    <property type="component" value="Unassembled WGS sequence"/>
</dbReference>
<accession>A0A3A3GK19</accession>
<dbReference type="OrthoDB" id="1730007at2"/>